<evidence type="ECO:0000313" key="1">
    <source>
        <dbReference type="EMBL" id="KAJ2811215.1"/>
    </source>
</evidence>
<proteinExistence type="predicted"/>
<keyword evidence="1" id="KW-0482">Metalloprotease</keyword>
<keyword evidence="1" id="KW-0645">Protease</keyword>
<protein>
    <submittedName>
        <fullName evidence="1">Metalloprotease</fullName>
        <ecNumber evidence="1">3.4.24.56</ecNumber>
    </submittedName>
</protein>
<dbReference type="EMBL" id="JANBUP010000503">
    <property type="protein sequence ID" value="KAJ2811215.1"/>
    <property type="molecule type" value="Genomic_DNA"/>
</dbReference>
<name>A0ACC1LM97_9FUNG</name>
<keyword evidence="2" id="KW-1185">Reference proteome</keyword>
<accession>A0ACC1LM97</accession>
<gene>
    <name evidence="1" type="primary">STE23_5</name>
    <name evidence="1" type="ORF">H4S07_002201</name>
</gene>
<sequence>MLLFYVEGESNPVYVTQRINQFIHKYRKELQELTIEEFESSVQSLIGIKQEKLKSINDEYSRMWAHIKSDRYNFGTLDDEIEHLEKLSKNDLLAFWDKYVNEDTAQRYIRLDVQMWSTKIWQPTVEEFEMYPSTVLALFGCLRSDGHTALSIADVQSFVSLASPSSNIESLLAELSELCLSKQASSVSDVEEPKIIFESSSKIATALLMAINNINEPTKFAALSKTNFANIDMKQSPEGMWLIHDYKQFQHTQALHGMSVPMRKLVPLILEPALKEGS</sequence>
<comment type="caution">
    <text evidence="1">The sequence shown here is derived from an EMBL/GenBank/DDBJ whole genome shotgun (WGS) entry which is preliminary data.</text>
</comment>
<evidence type="ECO:0000313" key="2">
    <source>
        <dbReference type="Proteomes" id="UP001140096"/>
    </source>
</evidence>
<organism evidence="1 2">
    <name type="scientific">Coemansia furcata</name>
    <dbReference type="NCBI Taxonomy" id="417177"/>
    <lineage>
        <taxon>Eukaryota</taxon>
        <taxon>Fungi</taxon>
        <taxon>Fungi incertae sedis</taxon>
        <taxon>Zoopagomycota</taxon>
        <taxon>Kickxellomycotina</taxon>
        <taxon>Kickxellomycetes</taxon>
        <taxon>Kickxellales</taxon>
        <taxon>Kickxellaceae</taxon>
        <taxon>Coemansia</taxon>
    </lineage>
</organism>
<dbReference type="EC" id="3.4.24.56" evidence="1"/>
<keyword evidence="1" id="KW-0378">Hydrolase</keyword>
<dbReference type="Proteomes" id="UP001140096">
    <property type="component" value="Unassembled WGS sequence"/>
</dbReference>
<reference evidence="1" key="1">
    <citation type="submission" date="2022-07" db="EMBL/GenBank/DDBJ databases">
        <title>Phylogenomic reconstructions and comparative analyses of Kickxellomycotina fungi.</title>
        <authorList>
            <person name="Reynolds N.K."/>
            <person name="Stajich J.E."/>
            <person name="Barry K."/>
            <person name="Grigoriev I.V."/>
            <person name="Crous P."/>
            <person name="Smith M.E."/>
        </authorList>
    </citation>
    <scope>NUCLEOTIDE SEQUENCE</scope>
    <source>
        <strain evidence="1">CBS 102833</strain>
    </source>
</reference>